<evidence type="ECO:0000256" key="1">
    <source>
        <dbReference type="ARBA" id="ARBA00004141"/>
    </source>
</evidence>
<dbReference type="InterPro" id="IPR051408">
    <property type="entry name" value="Phosphate_transprt_permease"/>
</dbReference>
<evidence type="ECO:0000256" key="4">
    <source>
        <dbReference type="ARBA" id="ARBA00023136"/>
    </source>
</evidence>
<reference evidence="7 8" key="1">
    <citation type="journal article" date="2019" name="Nat. Microbiol.">
        <title>Expanding anaerobic alkane metabolism in the domain of Archaea.</title>
        <authorList>
            <person name="Wang Y."/>
            <person name="Wegener G."/>
            <person name="Hou J."/>
            <person name="Wang F."/>
            <person name="Xiao X."/>
        </authorList>
    </citation>
    <scope>NUCLEOTIDE SEQUENCE [LARGE SCALE GENOMIC DNA]</scope>
    <source>
        <strain evidence="7">WYZ-LMO10</strain>
    </source>
</reference>
<comment type="subcellular location">
    <subcellularLocation>
        <location evidence="5">Cell membrane</location>
        <topology evidence="5">Multi-pass membrane protein</topology>
    </subcellularLocation>
    <subcellularLocation>
        <location evidence="1">Membrane</location>
        <topology evidence="1">Multi-pass membrane protein</topology>
    </subcellularLocation>
</comment>
<organism evidence="7 8">
    <name type="scientific">Thermoproteota archaeon</name>
    <dbReference type="NCBI Taxonomy" id="2056631"/>
    <lineage>
        <taxon>Archaea</taxon>
        <taxon>Thermoproteota</taxon>
    </lineage>
</organism>
<feature type="transmembrane region" description="Helical" evidence="5">
    <location>
        <begin position="21"/>
        <end position="43"/>
    </location>
</feature>
<dbReference type="EMBL" id="QNVH01000018">
    <property type="protein sequence ID" value="TDA39218.1"/>
    <property type="molecule type" value="Genomic_DNA"/>
</dbReference>
<gene>
    <name evidence="7" type="ORF">DSO08_02710</name>
</gene>
<evidence type="ECO:0000256" key="5">
    <source>
        <dbReference type="RuleBase" id="RU363032"/>
    </source>
</evidence>
<dbReference type="SUPFAM" id="SSF161098">
    <property type="entry name" value="MetI-like"/>
    <property type="match status" value="1"/>
</dbReference>
<feature type="transmembrane region" description="Helical" evidence="5">
    <location>
        <begin position="49"/>
        <end position="66"/>
    </location>
</feature>
<keyword evidence="4 5" id="KW-0472">Membrane</keyword>
<dbReference type="InterPro" id="IPR000515">
    <property type="entry name" value="MetI-like"/>
</dbReference>
<dbReference type="PROSITE" id="PS50928">
    <property type="entry name" value="ABC_TM1"/>
    <property type="match status" value="1"/>
</dbReference>
<keyword evidence="5" id="KW-0813">Transport</keyword>
<dbReference type="PANTHER" id="PTHR42922:SF1">
    <property type="entry name" value="PHOSPHATE TRANSPORT SYSTEM PERMEASE PROTEIN PSTA"/>
    <property type="match status" value="1"/>
</dbReference>
<dbReference type="GO" id="GO:0055085">
    <property type="term" value="P:transmembrane transport"/>
    <property type="evidence" value="ECO:0007669"/>
    <property type="project" value="InterPro"/>
</dbReference>
<evidence type="ECO:0000256" key="2">
    <source>
        <dbReference type="ARBA" id="ARBA00022692"/>
    </source>
</evidence>
<dbReference type="GO" id="GO:0005886">
    <property type="term" value="C:plasma membrane"/>
    <property type="evidence" value="ECO:0007669"/>
    <property type="project" value="UniProtKB-SubCell"/>
</dbReference>
<keyword evidence="3 5" id="KW-1133">Transmembrane helix</keyword>
<dbReference type="Gene3D" id="1.10.3720.10">
    <property type="entry name" value="MetI-like"/>
    <property type="match status" value="1"/>
</dbReference>
<comment type="similarity">
    <text evidence="5">Belongs to the binding-protein-dependent transport system permease family.</text>
</comment>
<feature type="domain" description="ABC transmembrane type-1" evidence="6">
    <location>
        <begin position="1"/>
        <end position="187"/>
    </location>
</feature>
<dbReference type="AlphaFoldDB" id="A0A523BE56"/>
<keyword evidence="2 5" id="KW-0812">Transmembrane</keyword>
<evidence type="ECO:0000313" key="7">
    <source>
        <dbReference type="EMBL" id="TDA39218.1"/>
    </source>
</evidence>
<feature type="transmembrane region" description="Helical" evidence="5">
    <location>
        <begin position="169"/>
        <end position="187"/>
    </location>
</feature>
<protein>
    <recommendedName>
        <fullName evidence="6">ABC transmembrane type-1 domain-containing protein</fullName>
    </recommendedName>
</protein>
<name>A0A523BE56_9CREN</name>
<dbReference type="Proteomes" id="UP000315399">
    <property type="component" value="Unassembled WGS sequence"/>
</dbReference>
<proteinExistence type="inferred from homology"/>
<dbReference type="Pfam" id="PF00528">
    <property type="entry name" value="BPD_transp_1"/>
    <property type="match status" value="1"/>
</dbReference>
<comment type="caution">
    <text evidence="7">The sequence shown here is derived from an EMBL/GenBank/DDBJ whole genome shotgun (WGS) entry which is preliminary data.</text>
</comment>
<evidence type="ECO:0000259" key="6">
    <source>
        <dbReference type="PROSITE" id="PS50928"/>
    </source>
</evidence>
<dbReference type="PANTHER" id="PTHR42922">
    <property type="entry name" value="PHOSPHATE TRANSPORT SYSTEM PERMEASE PROTEIN PSTA"/>
    <property type="match status" value="1"/>
</dbReference>
<dbReference type="InterPro" id="IPR035906">
    <property type="entry name" value="MetI-like_sf"/>
</dbReference>
<evidence type="ECO:0000313" key="8">
    <source>
        <dbReference type="Proteomes" id="UP000315399"/>
    </source>
</evidence>
<dbReference type="CDD" id="cd06261">
    <property type="entry name" value="TM_PBP2"/>
    <property type="match status" value="1"/>
</dbReference>
<evidence type="ECO:0000256" key="3">
    <source>
        <dbReference type="ARBA" id="ARBA00022989"/>
    </source>
</evidence>
<sequence>MRRAHWNLPVRVFRRKRIYSLIRTSIDSLAGVPSIILGLFAFTIIVMRVGHYTALAAAFALALIMIPPVSKATEEGMRSVPIEIREAAIALGLPKWVITLKVVFSIAKGSVITGSLLSFARISGETAPLLFTSLFSYYWPAGINEPMASLQVLIYNYAMSGFGEWVTKAWGASLLLLLIVLMINTLVRAVSKNKGGY</sequence>
<accession>A0A523BE56</accession>